<dbReference type="GO" id="GO:0006313">
    <property type="term" value="P:DNA transposition"/>
    <property type="evidence" value="ECO:0007669"/>
    <property type="project" value="InterPro"/>
</dbReference>
<dbReference type="InterPro" id="IPR036515">
    <property type="entry name" value="Transposase_17_sf"/>
</dbReference>
<protein>
    <recommendedName>
        <fullName evidence="1">Transposase IS200-like domain-containing protein</fullName>
    </recommendedName>
</protein>
<dbReference type="SUPFAM" id="SSF143422">
    <property type="entry name" value="Transposase IS200-like"/>
    <property type="match status" value="1"/>
</dbReference>
<name>B1ZRT6_OPITP</name>
<reference evidence="2 3" key="1">
    <citation type="journal article" date="2011" name="J. Bacteriol.">
        <title>Genome sequence of the verrucomicrobium Opitutus terrae PB90-1, an abundant inhabitant of rice paddy soil ecosystems.</title>
        <authorList>
            <person name="van Passel M.W."/>
            <person name="Kant R."/>
            <person name="Palva A."/>
            <person name="Copeland A."/>
            <person name="Lucas S."/>
            <person name="Lapidus A."/>
            <person name="Glavina del Rio T."/>
            <person name="Pitluck S."/>
            <person name="Goltsman E."/>
            <person name="Clum A."/>
            <person name="Sun H."/>
            <person name="Schmutz J."/>
            <person name="Larimer F.W."/>
            <person name="Land M.L."/>
            <person name="Hauser L."/>
            <person name="Kyrpides N."/>
            <person name="Mikhailova N."/>
            <person name="Richardson P.P."/>
            <person name="Janssen P.H."/>
            <person name="de Vos W.M."/>
            <person name="Smidt H."/>
        </authorList>
    </citation>
    <scope>NUCLEOTIDE SEQUENCE [LARGE SCALE GENOMIC DNA]</scope>
    <source>
        <strain evidence="3">DSM 11246 / JCM 15787 / PB90-1</strain>
    </source>
</reference>
<dbReference type="OrthoDB" id="9814067at2"/>
<sequence>MARRLRVQYEGAIYHVINRGNYRRDVFETPATAQSFEATLAEACEQYRWRLHAFAIMRNHYHLALETPEANLVEGMHWLQTTFATRFNRFRSERGHLFQGRYQALLVEDAASLARVVDYIHLNPVRAGIVAAGQVAAFRWSSLARFLKPARPAWLVARDWLAANGYEETPEHWRDYVRHLVDLAGDRIAQERMGFTEMSRGWAIGSLAWRRAVAKDFAHLALAPGLPRDELREMQTARWQQGLSDALANVGKTADDVERDAKSAPWKVAIARRLRRERGAPTSWIAEQLKMGSASSVRVYLATRRDRLND</sequence>
<evidence type="ECO:0000259" key="1">
    <source>
        <dbReference type="SMART" id="SM01321"/>
    </source>
</evidence>
<keyword evidence="3" id="KW-1185">Reference proteome</keyword>
<dbReference type="Proteomes" id="UP000007013">
    <property type="component" value="Chromosome"/>
</dbReference>
<dbReference type="STRING" id="452637.Oter_0489"/>
<dbReference type="HOGENOM" id="CLU_068226_0_0_0"/>
<dbReference type="Pfam" id="PF01797">
    <property type="entry name" value="Y1_Tnp"/>
    <property type="match status" value="1"/>
</dbReference>
<dbReference type="EMBL" id="CP001032">
    <property type="protein sequence ID" value="ACB73779.1"/>
    <property type="molecule type" value="Genomic_DNA"/>
</dbReference>
<dbReference type="SMART" id="SM01321">
    <property type="entry name" value="Y1_Tnp"/>
    <property type="match status" value="1"/>
</dbReference>
<organism evidence="2 3">
    <name type="scientific">Opitutus terrae (strain DSM 11246 / JCM 15787 / PB90-1)</name>
    <dbReference type="NCBI Taxonomy" id="452637"/>
    <lineage>
        <taxon>Bacteria</taxon>
        <taxon>Pseudomonadati</taxon>
        <taxon>Verrucomicrobiota</taxon>
        <taxon>Opitutia</taxon>
        <taxon>Opitutales</taxon>
        <taxon>Opitutaceae</taxon>
        <taxon>Opitutus</taxon>
    </lineage>
</organism>
<feature type="domain" description="Transposase IS200-like" evidence="1">
    <location>
        <begin position="9"/>
        <end position="123"/>
    </location>
</feature>
<accession>B1ZRT6</accession>
<dbReference type="Gene3D" id="3.30.70.1290">
    <property type="entry name" value="Transposase IS200-like"/>
    <property type="match status" value="1"/>
</dbReference>
<evidence type="ECO:0000313" key="2">
    <source>
        <dbReference type="EMBL" id="ACB73779.1"/>
    </source>
</evidence>
<proteinExistence type="predicted"/>
<dbReference type="PANTHER" id="PTHR34322">
    <property type="entry name" value="TRANSPOSASE, Y1_TNP DOMAIN-CONTAINING"/>
    <property type="match status" value="1"/>
</dbReference>
<dbReference type="GO" id="GO:0004803">
    <property type="term" value="F:transposase activity"/>
    <property type="evidence" value="ECO:0007669"/>
    <property type="project" value="InterPro"/>
</dbReference>
<dbReference type="AlphaFoldDB" id="B1ZRT6"/>
<dbReference type="GO" id="GO:0003677">
    <property type="term" value="F:DNA binding"/>
    <property type="evidence" value="ECO:0007669"/>
    <property type="project" value="InterPro"/>
</dbReference>
<dbReference type="InterPro" id="IPR002686">
    <property type="entry name" value="Transposase_17"/>
</dbReference>
<evidence type="ECO:0000313" key="3">
    <source>
        <dbReference type="Proteomes" id="UP000007013"/>
    </source>
</evidence>
<dbReference type="KEGG" id="ote:Oter_0489"/>
<dbReference type="eggNOG" id="COG1943">
    <property type="taxonomic scope" value="Bacteria"/>
</dbReference>
<dbReference type="RefSeq" id="WP_012373317.1">
    <property type="nucleotide sequence ID" value="NC_010571.1"/>
</dbReference>
<gene>
    <name evidence="2" type="ordered locus">Oter_0489</name>
</gene>
<dbReference type="PANTHER" id="PTHR34322:SF2">
    <property type="entry name" value="TRANSPOSASE IS200-LIKE DOMAIN-CONTAINING PROTEIN"/>
    <property type="match status" value="1"/>
</dbReference>